<protein>
    <submittedName>
        <fullName evidence="2">Uncharacterized protein</fullName>
    </submittedName>
</protein>
<feature type="compositionally biased region" description="Basic and acidic residues" evidence="1">
    <location>
        <begin position="94"/>
        <end position="111"/>
    </location>
</feature>
<evidence type="ECO:0000313" key="2">
    <source>
        <dbReference type="EMBL" id="GJC84797.1"/>
    </source>
</evidence>
<keyword evidence="3" id="KW-1185">Reference proteome</keyword>
<gene>
    <name evidence="2" type="ORF">ColLi_07635</name>
</gene>
<organism evidence="2 3">
    <name type="scientific">Colletotrichum liriopes</name>
    <dbReference type="NCBI Taxonomy" id="708192"/>
    <lineage>
        <taxon>Eukaryota</taxon>
        <taxon>Fungi</taxon>
        <taxon>Dikarya</taxon>
        <taxon>Ascomycota</taxon>
        <taxon>Pezizomycotina</taxon>
        <taxon>Sordariomycetes</taxon>
        <taxon>Hypocreomycetidae</taxon>
        <taxon>Glomerellales</taxon>
        <taxon>Glomerellaceae</taxon>
        <taxon>Colletotrichum</taxon>
        <taxon>Colletotrichum spaethianum species complex</taxon>
    </lineage>
</organism>
<name>A0AA37GQQ0_9PEZI</name>
<dbReference type="EMBL" id="BPPX01000015">
    <property type="protein sequence ID" value="GJC84797.1"/>
    <property type="molecule type" value="Genomic_DNA"/>
</dbReference>
<reference evidence="2 3" key="1">
    <citation type="submission" date="2021-07" db="EMBL/GenBank/DDBJ databases">
        <title>Genome data of Colletotrichum spaethianum.</title>
        <authorList>
            <person name="Utami Y.D."/>
            <person name="Hiruma K."/>
        </authorList>
    </citation>
    <scope>NUCLEOTIDE SEQUENCE [LARGE SCALE GENOMIC DNA]</scope>
    <source>
        <strain evidence="2 3">MAFF 242679</strain>
    </source>
</reference>
<sequence>MARRAMPCRGLLSDPTHAHTKIGMAALPWLGAGTGKKDRSAETLLGLPQDRPPASKRIPTSILGCAEVDDHRLTCPLLSKLSCVWKRKRKKEKKEKEKKEKKEKEKKEQKANKRVVINA</sequence>
<comment type="caution">
    <text evidence="2">The sequence shown here is derived from an EMBL/GenBank/DDBJ whole genome shotgun (WGS) entry which is preliminary data.</text>
</comment>
<dbReference type="AlphaFoldDB" id="A0AA37GQQ0"/>
<evidence type="ECO:0000256" key="1">
    <source>
        <dbReference type="SAM" id="MobiDB-lite"/>
    </source>
</evidence>
<accession>A0AA37GQQ0</accession>
<proteinExistence type="predicted"/>
<dbReference type="Proteomes" id="UP001055172">
    <property type="component" value="Unassembled WGS sequence"/>
</dbReference>
<feature type="region of interest" description="Disordered" evidence="1">
    <location>
        <begin position="88"/>
        <end position="119"/>
    </location>
</feature>
<evidence type="ECO:0000313" key="3">
    <source>
        <dbReference type="Proteomes" id="UP001055172"/>
    </source>
</evidence>